<dbReference type="InterPro" id="IPR036915">
    <property type="entry name" value="Cyclin-like_sf"/>
</dbReference>
<reference evidence="6 7" key="1">
    <citation type="journal article" date="2015" name="Genome Biol. Evol.">
        <title>Comparative Genomics of a Bacterivorous Green Alga Reveals Evolutionary Causalities and Consequences of Phago-Mixotrophic Mode of Nutrition.</title>
        <authorList>
            <person name="Burns J.A."/>
            <person name="Paasch A."/>
            <person name="Narechania A."/>
            <person name="Kim E."/>
        </authorList>
    </citation>
    <scope>NUCLEOTIDE SEQUENCE [LARGE SCALE GENOMIC DNA]</scope>
    <source>
        <strain evidence="6 7">PLY_AMNH</strain>
    </source>
</reference>
<evidence type="ECO:0000313" key="6">
    <source>
        <dbReference type="EMBL" id="KAK3267134.1"/>
    </source>
</evidence>
<dbReference type="PANTHER" id="PTHR10177">
    <property type="entry name" value="CYCLINS"/>
    <property type="match status" value="1"/>
</dbReference>
<dbReference type="Gene3D" id="1.10.472.10">
    <property type="entry name" value="Cyclin-like"/>
    <property type="match status" value="2"/>
</dbReference>
<sequence length="519" mass="57297">MKSGRNGRRMHAAALRDISNAKVEMDAAMGTDKSLKRGAQTLQSIDNYAVKRRSIESLKSQGISVNVSREVLPLNVVDGTASAGGGPIELMAAATREDVTTRTEGDENVAPPQVQPVASSETTASARPLPSADEVRCRLFSMFDDEEAEEGEALDLLCTEVADGVIGVCNYEDSDIERETRTGPSEAHLTSYENEQLFPFSEDGGYRRSENSNRCPEYLIDEPGNSRYVRRTQLVNWLLCLKNKLKLDSQTFHLSVYFVDAFLAQEGGVTNFLDRGDECAAHWEYAAKHQGAVLPDSQDSIETVPHHRLRRLGVTCLFLASKLVEVEIPSARKLATASDAHNFTRRELVLGEKIVLKRLSFNLRYTTALSFARAFSHVLGSRPLSQMVNYLVDLAIHSHYALRYTPSKIAAAAVIIAVEVMPKAVKFKSCHLRALEGISGYTEEELLAPCAMLKGLVQDSSCTPDLHLNKDKSYGNSVEALRKWQSTQLDNTICYAAGSAQRYQGTTSVPTFSYQIHVH</sequence>
<keyword evidence="1" id="KW-0132">Cell division</keyword>
<dbReference type="AlphaFoldDB" id="A0AAE0FW70"/>
<feature type="compositionally biased region" description="Polar residues" evidence="4">
    <location>
        <begin position="116"/>
        <end position="125"/>
    </location>
</feature>
<dbReference type="EMBL" id="LGRX02012601">
    <property type="protein sequence ID" value="KAK3267134.1"/>
    <property type="molecule type" value="Genomic_DNA"/>
</dbReference>
<accession>A0AAE0FW70</accession>
<name>A0AAE0FW70_9CHLO</name>
<dbReference type="InterPro" id="IPR006671">
    <property type="entry name" value="Cyclin_N"/>
</dbReference>
<evidence type="ECO:0000256" key="4">
    <source>
        <dbReference type="SAM" id="MobiDB-lite"/>
    </source>
</evidence>
<evidence type="ECO:0000256" key="2">
    <source>
        <dbReference type="ARBA" id="ARBA00023127"/>
    </source>
</evidence>
<evidence type="ECO:0000259" key="5">
    <source>
        <dbReference type="SMART" id="SM01332"/>
    </source>
</evidence>
<dbReference type="SMART" id="SM01332">
    <property type="entry name" value="Cyclin_C"/>
    <property type="match status" value="1"/>
</dbReference>
<comment type="caution">
    <text evidence="6">The sequence shown here is derived from an EMBL/GenBank/DDBJ whole genome shotgun (WGS) entry which is preliminary data.</text>
</comment>
<dbReference type="Pfam" id="PF02984">
    <property type="entry name" value="Cyclin_C"/>
    <property type="match status" value="1"/>
</dbReference>
<dbReference type="Pfam" id="PF00134">
    <property type="entry name" value="Cyclin_N"/>
    <property type="match status" value="2"/>
</dbReference>
<protein>
    <recommendedName>
        <fullName evidence="5">Cyclin C-terminal domain-containing protein</fullName>
    </recommendedName>
</protein>
<organism evidence="6 7">
    <name type="scientific">Cymbomonas tetramitiformis</name>
    <dbReference type="NCBI Taxonomy" id="36881"/>
    <lineage>
        <taxon>Eukaryota</taxon>
        <taxon>Viridiplantae</taxon>
        <taxon>Chlorophyta</taxon>
        <taxon>Pyramimonadophyceae</taxon>
        <taxon>Pyramimonadales</taxon>
        <taxon>Pyramimonadaceae</taxon>
        <taxon>Cymbomonas</taxon>
    </lineage>
</organism>
<keyword evidence="3" id="KW-0131">Cell cycle</keyword>
<dbReference type="SUPFAM" id="SSF47954">
    <property type="entry name" value="Cyclin-like"/>
    <property type="match status" value="2"/>
</dbReference>
<feature type="region of interest" description="Disordered" evidence="4">
    <location>
        <begin position="100"/>
        <end position="129"/>
    </location>
</feature>
<gene>
    <name evidence="6" type="ORF">CYMTET_24291</name>
</gene>
<evidence type="ECO:0000256" key="1">
    <source>
        <dbReference type="ARBA" id="ARBA00022618"/>
    </source>
</evidence>
<evidence type="ECO:0000313" key="7">
    <source>
        <dbReference type="Proteomes" id="UP001190700"/>
    </source>
</evidence>
<dbReference type="GO" id="GO:0051301">
    <property type="term" value="P:cell division"/>
    <property type="evidence" value="ECO:0007669"/>
    <property type="project" value="UniProtKB-KW"/>
</dbReference>
<dbReference type="InterPro" id="IPR039361">
    <property type="entry name" value="Cyclin"/>
</dbReference>
<keyword evidence="2" id="KW-0195">Cyclin</keyword>
<keyword evidence="7" id="KW-1185">Reference proteome</keyword>
<dbReference type="Proteomes" id="UP001190700">
    <property type="component" value="Unassembled WGS sequence"/>
</dbReference>
<dbReference type="InterPro" id="IPR004367">
    <property type="entry name" value="Cyclin_C-dom"/>
</dbReference>
<proteinExistence type="predicted"/>
<evidence type="ECO:0000256" key="3">
    <source>
        <dbReference type="ARBA" id="ARBA00023306"/>
    </source>
</evidence>
<feature type="domain" description="Cyclin C-terminal" evidence="5">
    <location>
        <begin position="366"/>
        <end position="496"/>
    </location>
</feature>